<evidence type="ECO:0000313" key="3">
    <source>
        <dbReference type="EMBL" id="NNU14788.1"/>
    </source>
</evidence>
<gene>
    <name evidence="3" type="ORF">HK107_00440</name>
</gene>
<keyword evidence="1" id="KW-0597">Phosphoprotein</keyword>
<dbReference type="SUPFAM" id="SSF52172">
    <property type="entry name" value="CheY-like"/>
    <property type="match status" value="1"/>
</dbReference>
<protein>
    <submittedName>
        <fullName evidence="3">Response regulator</fullName>
    </submittedName>
</protein>
<evidence type="ECO:0000313" key="4">
    <source>
        <dbReference type="Proteomes" id="UP000536835"/>
    </source>
</evidence>
<dbReference type="Proteomes" id="UP000536835">
    <property type="component" value="Unassembled WGS sequence"/>
</dbReference>
<comment type="caution">
    <text evidence="3">The sequence shown here is derived from an EMBL/GenBank/DDBJ whole genome shotgun (WGS) entry which is preliminary data.</text>
</comment>
<reference evidence="3 4" key="1">
    <citation type="submission" date="2020-05" db="EMBL/GenBank/DDBJ databases">
        <title>Parvularcula mediterraneae sp. nov., isolated from polypropylene straw from shallow seawater of the seashore of Laganas in Zakynthos island, Greece.</title>
        <authorList>
            <person name="Szabo I."/>
            <person name="Al-Omari J."/>
            <person name="Rado J."/>
            <person name="Szerdahelyi G.S."/>
        </authorList>
    </citation>
    <scope>NUCLEOTIDE SEQUENCE [LARGE SCALE GENOMIC DNA]</scope>
    <source>
        <strain evidence="3 4">ZS-1/3</strain>
    </source>
</reference>
<dbReference type="AlphaFoldDB" id="A0A7Y3RIP2"/>
<sequence>MARDSNPQETGPAISTEDAEKKLAGKTILVIEDEAFVAIAICDSFADAGANVIGPIATLDEAVEHAGGEGIDGAVVDIDLAGLDVFPAADILKRRGIPFLFQTGHGTRAELQADYPDVPVCKKPVPRGELLKAMAAIL</sequence>
<feature type="modified residue" description="4-aspartylphosphate" evidence="1">
    <location>
        <position position="77"/>
    </location>
</feature>
<feature type="domain" description="Response regulatory" evidence="2">
    <location>
        <begin position="27"/>
        <end position="138"/>
    </location>
</feature>
<keyword evidence="4" id="KW-1185">Reference proteome</keyword>
<dbReference type="RefSeq" id="WP_173195716.1">
    <property type="nucleotide sequence ID" value="NZ_JABFCX010000001.1"/>
</dbReference>
<dbReference type="InterPro" id="IPR001789">
    <property type="entry name" value="Sig_transdc_resp-reg_receiver"/>
</dbReference>
<evidence type="ECO:0000259" key="2">
    <source>
        <dbReference type="PROSITE" id="PS50110"/>
    </source>
</evidence>
<dbReference type="GO" id="GO:0000160">
    <property type="term" value="P:phosphorelay signal transduction system"/>
    <property type="evidence" value="ECO:0007669"/>
    <property type="project" value="InterPro"/>
</dbReference>
<dbReference type="PROSITE" id="PS50110">
    <property type="entry name" value="RESPONSE_REGULATORY"/>
    <property type="match status" value="1"/>
</dbReference>
<evidence type="ECO:0000256" key="1">
    <source>
        <dbReference type="PROSITE-ProRule" id="PRU00169"/>
    </source>
</evidence>
<dbReference type="Gene3D" id="3.40.50.2300">
    <property type="match status" value="1"/>
</dbReference>
<dbReference type="EMBL" id="JABFCX010000001">
    <property type="protein sequence ID" value="NNU14788.1"/>
    <property type="molecule type" value="Genomic_DNA"/>
</dbReference>
<dbReference type="InterPro" id="IPR011006">
    <property type="entry name" value="CheY-like_superfamily"/>
</dbReference>
<proteinExistence type="predicted"/>
<organism evidence="3 4">
    <name type="scientific">Parvularcula mediterranea</name>
    <dbReference type="NCBI Taxonomy" id="2732508"/>
    <lineage>
        <taxon>Bacteria</taxon>
        <taxon>Pseudomonadati</taxon>
        <taxon>Pseudomonadota</taxon>
        <taxon>Alphaproteobacteria</taxon>
        <taxon>Parvularculales</taxon>
        <taxon>Parvularculaceae</taxon>
        <taxon>Parvularcula</taxon>
    </lineage>
</organism>
<accession>A0A7Y3RIP2</accession>
<name>A0A7Y3RIP2_9PROT</name>